<keyword evidence="5 8" id="KW-0520">NAD</keyword>
<keyword evidence="4 5" id="KW-0560">Oxidoreductase</keyword>
<evidence type="ECO:0000256" key="1">
    <source>
        <dbReference type="ARBA" id="ARBA00010178"/>
    </source>
</evidence>
<dbReference type="CDD" id="cd06572">
    <property type="entry name" value="Histidinol_dh"/>
    <property type="match status" value="1"/>
</dbReference>
<gene>
    <name evidence="5" type="primary">hisD</name>
    <name evidence="12" type="ORF">A4S02_08115</name>
</gene>
<keyword evidence="13" id="KW-1185">Reference proteome</keyword>
<dbReference type="KEGG" id="aasc:A4S02_08115"/>
<feature type="binding site" evidence="5 10">
    <location>
        <position position="419"/>
    </location>
    <ligand>
        <name>Zn(2+)</name>
        <dbReference type="ChEBI" id="CHEBI:29105"/>
    </ligand>
</feature>
<evidence type="ECO:0000256" key="11">
    <source>
        <dbReference type="RuleBase" id="RU004175"/>
    </source>
</evidence>
<feature type="binding site" evidence="5 9">
    <location>
        <position position="327"/>
    </location>
    <ligand>
        <name>substrate</name>
    </ligand>
</feature>
<evidence type="ECO:0000313" key="12">
    <source>
        <dbReference type="EMBL" id="AOW46745.1"/>
    </source>
</evidence>
<feature type="binding site" evidence="5 10">
    <location>
        <position position="258"/>
    </location>
    <ligand>
        <name>Zn(2+)</name>
        <dbReference type="ChEBI" id="CHEBI:29105"/>
    </ligand>
</feature>
<feature type="binding site" evidence="5 8">
    <location>
        <position position="213"/>
    </location>
    <ligand>
        <name>NAD(+)</name>
        <dbReference type="ChEBI" id="CHEBI:57540"/>
    </ligand>
</feature>
<dbReference type="InterPro" id="IPR001692">
    <property type="entry name" value="Histidinol_DH_CS"/>
</dbReference>
<keyword evidence="2 5" id="KW-0479">Metal-binding</keyword>
<keyword evidence="3 5" id="KW-0862">Zinc</keyword>
<dbReference type="FunFam" id="3.40.50.1980:FF:000026">
    <property type="entry name" value="Histidinol dehydrogenase"/>
    <property type="match status" value="1"/>
</dbReference>
<dbReference type="Gene3D" id="1.20.5.1300">
    <property type="match status" value="1"/>
</dbReference>
<feature type="binding site" evidence="5 9">
    <location>
        <position position="236"/>
    </location>
    <ligand>
        <name>substrate</name>
    </ligand>
</feature>
<keyword evidence="5" id="KW-0028">Amino-acid biosynthesis</keyword>
<evidence type="ECO:0000256" key="9">
    <source>
        <dbReference type="PIRSR" id="PIRSR000099-3"/>
    </source>
</evidence>
<dbReference type="HAMAP" id="MF_01024">
    <property type="entry name" value="HisD"/>
    <property type="match status" value="1"/>
</dbReference>
<dbReference type="GO" id="GO:0005829">
    <property type="term" value="C:cytosol"/>
    <property type="evidence" value="ECO:0007669"/>
    <property type="project" value="TreeGrafter"/>
</dbReference>
<sequence>MKRLDTREPNFETAFTTLLSNREEQGQEVHKPVADILAAVRKEGDAALCAFTERFDRLPLTAQQLAFTAQEVEQARAKVSPELLEALDVAAQRIESFHKNQLPSDIRYTDDVGMTLGMRWIPLDAVGLYVPGGKAAYPSSVLMNAIPAKVAGVRRLAMCVPTPDGVINPLVLAAAHRAGVTEIYRVGGAQAVGAMAYGTQTIRPVDRIVGPGNAYVAEAKRQVFGYVGIDSIAGPSDVVVIADSNTNPRLIALDLLAQAEHDECAQATLITPDAAFADTVIQAVEAELRVLSRAAIAGASWARNGAVLICRDMQEAVELANRLAPEHLELMVDDPESLFAHVRHAGAAFLGRFCPEAIGDYVGGPNHVLPTSRTARFASGLSVFDFMKRTTFLSGGPDALRQIGPAAVALAQAEGLEAHALSVSARLDVLAASTPNT</sequence>
<evidence type="ECO:0000256" key="8">
    <source>
        <dbReference type="PIRSR" id="PIRSR000099-2"/>
    </source>
</evidence>
<feature type="binding site" evidence="5 10">
    <location>
        <position position="261"/>
    </location>
    <ligand>
        <name>Zn(2+)</name>
        <dbReference type="ChEBI" id="CHEBI:29105"/>
    </ligand>
</feature>
<dbReference type="AlphaFoldDB" id="A0A1D8QWM5"/>
<protein>
    <recommendedName>
        <fullName evidence="5">Histidinol dehydrogenase</fullName>
        <shortName evidence="5">HDH</shortName>
        <ecNumber evidence="5">1.1.1.23</ecNumber>
    </recommendedName>
</protein>
<feature type="active site" description="Proton acceptor" evidence="5 7">
    <location>
        <position position="326"/>
    </location>
</feature>
<reference evidence="13" key="1">
    <citation type="submission" date="2016-04" db="EMBL/GenBank/DDBJ databases">
        <authorList>
            <person name="Jeon C.O."/>
            <person name="Cho G.Y."/>
            <person name="Jeong H.I."/>
            <person name="Kim K.H."/>
        </authorList>
    </citation>
    <scope>NUCLEOTIDE SEQUENCE [LARGE SCALE GENOMIC DNA]</scope>
    <source>
        <strain evidence="13">LMG 1590</strain>
    </source>
</reference>
<feature type="binding site" evidence="5 9">
    <location>
        <position position="261"/>
    </location>
    <ligand>
        <name>substrate</name>
    </ligand>
</feature>
<dbReference type="GO" id="GO:0004399">
    <property type="term" value="F:histidinol dehydrogenase activity"/>
    <property type="evidence" value="ECO:0007669"/>
    <property type="project" value="UniProtKB-UniRule"/>
</dbReference>
<dbReference type="GO" id="GO:0000105">
    <property type="term" value="P:L-histidine biosynthetic process"/>
    <property type="evidence" value="ECO:0007669"/>
    <property type="project" value="UniProtKB-UniRule"/>
</dbReference>
<feature type="binding site" evidence="5 9">
    <location>
        <position position="414"/>
    </location>
    <ligand>
        <name>substrate</name>
    </ligand>
</feature>
<feature type="binding site" evidence="5 9">
    <location>
        <position position="360"/>
    </location>
    <ligand>
        <name>substrate</name>
    </ligand>
</feature>
<dbReference type="PIRSF" id="PIRSF000099">
    <property type="entry name" value="Histidinol_dh"/>
    <property type="match status" value="1"/>
</dbReference>
<comment type="catalytic activity">
    <reaction evidence="5">
        <text>L-histidinol + 2 NAD(+) + H2O = L-histidine + 2 NADH + 3 H(+)</text>
        <dbReference type="Rhea" id="RHEA:20641"/>
        <dbReference type="ChEBI" id="CHEBI:15377"/>
        <dbReference type="ChEBI" id="CHEBI:15378"/>
        <dbReference type="ChEBI" id="CHEBI:57540"/>
        <dbReference type="ChEBI" id="CHEBI:57595"/>
        <dbReference type="ChEBI" id="CHEBI:57699"/>
        <dbReference type="ChEBI" id="CHEBI:57945"/>
        <dbReference type="EC" id="1.1.1.23"/>
    </reaction>
</comment>
<dbReference type="GO" id="GO:0008270">
    <property type="term" value="F:zinc ion binding"/>
    <property type="evidence" value="ECO:0007669"/>
    <property type="project" value="UniProtKB-UniRule"/>
</dbReference>
<dbReference type="NCBIfam" id="TIGR00069">
    <property type="entry name" value="hisD"/>
    <property type="match status" value="1"/>
</dbReference>
<evidence type="ECO:0000256" key="6">
    <source>
        <dbReference type="PIRNR" id="PIRNR000099"/>
    </source>
</evidence>
<feature type="binding site" evidence="5 8">
    <location>
        <position position="129"/>
    </location>
    <ligand>
        <name>NAD(+)</name>
        <dbReference type="ChEBI" id="CHEBI:57540"/>
    </ligand>
</feature>
<dbReference type="PROSITE" id="PS00611">
    <property type="entry name" value="HISOL_DEHYDROGENASE"/>
    <property type="match status" value="1"/>
</dbReference>
<proteinExistence type="inferred from homology"/>
<dbReference type="Gene3D" id="3.40.50.1980">
    <property type="entry name" value="Nitrogenase molybdenum iron protein domain"/>
    <property type="match status" value="2"/>
</dbReference>
<name>A0A1D8QWM5_9PROT</name>
<dbReference type="PANTHER" id="PTHR21256:SF2">
    <property type="entry name" value="HISTIDINE BIOSYNTHESIS TRIFUNCTIONAL PROTEIN"/>
    <property type="match status" value="1"/>
</dbReference>
<dbReference type="SUPFAM" id="SSF53720">
    <property type="entry name" value="ALDH-like"/>
    <property type="match status" value="1"/>
</dbReference>
<dbReference type="Proteomes" id="UP000175973">
    <property type="component" value="Chromosome"/>
</dbReference>
<organism evidence="12 13">
    <name type="scientific">Acetobacter ascendens</name>
    <dbReference type="NCBI Taxonomy" id="481146"/>
    <lineage>
        <taxon>Bacteria</taxon>
        <taxon>Pseudomonadati</taxon>
        <taxon>Pseudomonadota</taxon>
        <taxon>Alphaproteobacteria</taxon>
        <taxon>Acetobacterales</taxon>
        <taxon>Acetobacteraceae</taxon>
        <taxon>Acetobacter</taxon>
    </lineage>
</organism>
<evidence type="ECO:0000256" key="10">
    <source>
        <dbReference type="PIRSR" id="PIRSR000099-4"/>
    </source>
</evidence>
<dbReference type="GO" id="GO:0051287">
    <property type="term" value="F:NAD binding"/>
    <property type="evidence" value="ECO:0007669"/>
    <property type="project" value="InterPro"/>
</dbReference>
<feature type="active site" description="Proton acceptor" evidence="5 7">
    <location>
        <position position="327"/>
    </location>
</feature>
<comment type="cofactor">
    <cofactor evidence="5 10">
        <name>Zn(2+)</name>
        <dbReference type="ChEBI" id="CHEBI:29105"/>
    </cofactor>
    <text evidence="5 10">Binds 1 zinc ion per subunit.</text>
</comment>
<dbReference type="InterPro" id="IPR012131">
    <property type="entry name" value="Hstdl_DH"/>
</dbReference>
<dbReference type="PANTHER" id="PTHR21256">
    <property type="entry name" value="HISTIDINOL DEHYDROGENASE HDH"/>
    <property type="match status" value="1"/>
</dbReference>
<dbReference type="PRINTS" id="PR00083">
    <property type="entry name" value="HOLDHDRGNASE"/>
</dbReference>
<comment type="similarity">
    <text evidence="1 5 6 11">Belongs to the histidinol dehydrogenase family.</text>
</comment>
<evidence type="ECO:0000313" key="13">
    <source>
        <dbReference type="Proteomes" id="UP000175973"/>
    </source>
</evidence>
<dbReference type="UniPathway" id="UPA00031">
    <property type="reaction ID" value="UER00014"/>
</dbReference>
<dbReference type="FunFam" id="3.40.50.1980:FF:000001">
    <property type="entry name" value="Histidinol dehydrogenase"/>
    <property type="match status" value="1"/>
</dbReference>
<comment type="pathway">
    <text evidence="5">Amino-acid biosynthesis; L-histidine biosynthesis; L-histidine from 5-phospho-alpha-D-ribose 1-diphosphate: step 9/9.</text>
</comment>
<evidence type="ECO:0000256" key="5">
    <source>
        <dbReference type="HAMAP-Rule" id="MF_01024"/>
    </source>
</evidence>
<feature type="binding site" evidence="5 10">
    <location>
        <position position="360"/>
    </location>
    <ligand>
        <name>Zn(2+)</name>
        <dbReference type="ChEBI" id="CHEBI:29105"/>
    </ligand>
</feature>
<keyword evidence="5" id="KW-0368">Histidine biosynthesis</keyword>
<accession>A0A1D8QWM5</accession>
<dbReference type="Pfam" id="PF00815">
    <property type="entry name" value="Histidinol_dh"/>
    <property type="match status" value="1"/>
</dbReference>
<dbReference type="InterPro" id="IPR016161">
    <property type="entry name" value="Ald_DH/histidinol_DH"/>
</dbReference>
<comment type="function">
    <text evidence="5">Catalyzes the sequential NAD-dependent oxidations of L-histidinol to L-histidinaldehyde and then to L-histidine.</text>
</comment>
<feature type="binding site" evidence="5 9">
    <location>
        <position position="258"/>
    </location>
    <ligand>
        <name>substrate</name>
    </ligand>
</feature>
<dbReference type="EC" id="1.1.1.23" evidence="5"/>
<evidence type="ECO:0000256" key="2">
    <source>
        <dbReference type="ARBA" id="ARBA00022723"/>
    </source>
</evidence>
<dbReference type="EMBL" id="CP015164">
    <property type="protein sequence ID" value="AOW46745.1"/>
    <property type="molecule type" value="Genomic_DNA"/>
</dbReference>
<feature type="binding site" evidence="5 8">
    <location>
        <position position="190"/>
    </location>
    <ligand>
        <name>NAD(+)</name>
        <dbReference type="ChEBI" id="CHEBI:57540"/>
    </ligand>
</feature>
<evidence type="ECO:0000256" key="3">
    <source>
        <dbReference type="ARBA" id="ARBA00022833"/>
    </source>
</evidence>
<evidence type="ECO:0000256" key="4">
    <source>
        <dbReference type="ARBA" id="ARBA00023002"/>
    </source>
</evidence>
<evidence type="ECO:0000256" key="7">
    <source>
        <dbReference type="PIRSR" id="PIRSR000099-1"/>
    </source>
</evidence>
<dbReference type="InterPro" id="IPR022695">
    <property type="entry name" value="Histidinol_DH_monofunct"/>
</dbReference>
<feature type="binding site" evidence="5 9">
    <location>
        <position position="419"/>
    </location>
    <ligand>
        <name>substrate</name>
    </ligand>
</feature>
<dbReference type="RefSeq" id="WP_070323467.1">
    <property type="nucleotide sequence ID" value="NZ_CP015164.1"/>
</dbReference>